<dbReference type="PANTHER" id="PTHR11054">
    <property type="entry name" value="6-PHOSPHOGLUCONOLACTONASE"/>
    <property type="match status" value="1"/>
</dbReference>
<gene>
    <name evidence="4" type="ORF">Cgig2_019339</name>
</gene>
<feature type="domain" description="Glucosamine/galactosamine-6-phosphate isomerase" evidence="3">
    <location>
        <begin position="201"/>
        <end position="349"/>
    </location>
</feature>
<dbReference type="Proteomes" id="UP001153076">
    <property type="component" value="Unassembled WGS sequence"/>
</dbReference>
<comment type="pathway">
    <text evidence="1">Carbohydrate degradation; pentose phosphate pathway.</text>
</comment>
<dbReference type="AlphaFoldDB" id="A0A9Q1QLZ1"/>
<evidence type="ECO:0000313" key="5">
    <source>
        <dbReference type="Proteomes" id="UP001153076"/>
    </source>
</evidence>
<dbReference type="InterPro" id="IPR006148">
    <property type="entry name" value="Glc/Gal-6P_isomerase"/>
</dbReference>
<keyword evidence="5" id="KW-1185">Reference proteome</keyword>
<dbReference type="PANTHER" id="PTHR11054:SF22">
    <property type="entry name" value="6-PHOSPHOGLUCONOLACTONASE 3, CHLOROPLASTIC"/>
    <property type="match status" value="1"/>
</dbReference>
<sequence length="359" mass="39543">MGASSQSLSNSILSRFSRTRSFLLLPQKPQLSLPRPPNLKPRLVHLPLISRGSSNFRVQAAMVEVKSRKGLENLNILDSEEELSISLAKYTAKLSGKFAKERGAFTVVVSVFGFVSMFDLILMGCRKIGNCWSPHLWIQLISQDDMFSGLMRELFLRITQIVTISLLMTTSCLRTYGKQDIGSKYYSSFGLCFCTLRVVVKYNLLEVPIPLGHVYAINDALSAKGAAHHYETCLKQLVKTNVIATSTSGFPKFDLMLLGMGPDGQVASLFPGHPLVNEDKKWVTFIKDSPKPPPERITFMFPVINSSSYIALVVCGGGKAGAVKTALGGNQTSDLLPVQMVSPEGELKWFLDKEATSKL</sequence>
<dbReference type="GO" id="GO:0005975">
    <property type="term" value="P:carbohydrate metabolic process"/>
    <property type="evidence" value="ECO:0007669"/>
    <property type="project" value="InterPro"/>
</dbReference>
<dbReference type="InterPro" id="IPR005900">
    <property type="entry name" value="6-phosphogluconolactonase_DevB"/>
</dbReference>
<dbReference type="InterPro" id="IPR037171">
    <property type="entry name" value="NagB/RpiA_transferase-like"/>
</dbReference>
<dbReference type="CDD" id="cd01400">
    <property type="entry name" value="6PGL"/>
    <property type="match status" value="1"/>
</dbReference>
<dbReference type="SUPFAM" id="SSF100950">
    <property type="entry name" value="NagB/RpiA/CoA transferase-like"/>
    <property type="match status" value="1"/>
</dbReference>
<organism evidence="4 5">
    <name type="scientific">Carnegiea gigantea</name>
    <dbReference type="NCBI Taxonomy" id="171969"/>
    <lineage>
        <taxon>Eukaryota</taxon>
        <taxon>Viridiplantae</taxon>
        <taxon>Streptophyta</taxon>
        <taxon>Embryophyta</taxon>
        <taxon>Tracheophyta</taxon>
        <taxon>Spermatophyta</taxon>
        <taxon>Magnoliopsida</taxon>
        <taxon>eudicotyledons</taxon>
        <taxon>Gunneridae</taxon>
        <taxon>Pentapetalae</taxon>
        <taxon>Caryophyllales</taxon>
        <taxon>Cactineae</taxon>
        <taxon>Cactaceae</taxon>
        <taxon>Cactoideae</taxon>
        <taxon>Echinocereeae</taxon>
        <taxon>Carnegiea</taxon>
    </lineage>
</organism>
<evidence type="ECO:0000256" key="2">
    <source>
        <dbReference type="ARBA" id="ARBA00010662"/>
    </source>
</evidence>
<evidence type="ECO:0000313" key="4">
    <source>
        <dbReference type="EMBL" id="KAJ8446446.1"/>
    </source>
</evidence>
<dbReference type="GO" id="GO:0017057">
    <property type="term" value="F:6-phosphogluconolactonase activity"/>
    <property type="evidence" value="ECO:0007669"/>
    <property type="project" value="InterPro"/>
</dbReference>
<protein>
    <recommendedName>
        <fullName evidence="3">Glucosamine/galactosamine-6-phosphate isomerase domain-containing protein</fullName>
    </recommendedName>
</protein>
<dbReference type="Pfam" id="PF01182">
    <property type="entry name" value="Glucosamine_iso"/>
    <property type="match status" value="1"/>
</dbReference>
<reference evidence="4" key="1">
    <citation type="submission" date="2022-04" db="EMBL/GenBank/DDBJ databases">
        <title>Carnegiea gigantea Genome sequencing and assembly v2.</title>
        <authorList>
            <person name="Copetti D."/>
            <person name="Sanderson M.J."/>
            <person name="Burquez A."/>
            <person name="Wojciechowski M.F."/>
        </authorList>
    </citation>
    <scope>NUCLEOTIDE SEQUENCE</scope>
    <source>
        <strain evidence="4">SGP5-SGP5p</strain>
        <tissue evidence="4">Aerial part</tissue>
    </source>
</reference>
<dbReference type="Gene3D" id="3.40.50.1360">
    <property type="match status" value="1"/>
</dbReference>
<proteinExistence type="inferred from homology"/>
<dbReference type="InterPro" id="IPR039104">
    <property type="entry name" value="6PGL"/>
</dbReference>
<dbReference type="EMBL" id="JAKOGI010000056">
    <property type="protein sequence ID" value="KAJ8446446.1"/>
    <property type="molecule type" value="Genomic_DNA"/>
</dbReference>
<comment type="caution">
    <text evidence="4">The sequence shown here is derived from an EMBL/GenBank/DDBJ whole genome shotgun (WGS) entry which is preliminary data.</text>
</comment>
<evidence type="ECO:0000256" key="1">
    <source>
        <dbReference type="ARBA" id="ARBA00004959"/>
    </source>
</evidence>
<evidence type="ECO:0000259" key="3">
    <source>
        <dbReference type="Pfam" id="PF01182"/>
    </source>
</evidence>
<dbReference type="GO" id="GO:0006098">
    <property type="term" value="P:pentose-phosphate shunt"/>
    <property type="evidence" value="ECO:0007669"/>
    <property type="project" value="InterPro"/>
</dbReference>
<accession>A0A9Q1QLZ1</accession>
<dbReference type="OrthoDB" id="432544at2759"/>
<comment type="similarity">
    <text evidence="2">Belongs to the glucosamine/galactosamine-6-phosphate isomerase family. 6-phosphogluconolactonase subfamily.</text>
</comment>
<name>A0A9Q1QLZ1_9CARY</name>